<dbReference type="GO" id="GO:0005886">
    <property type="term" value="C:plasma membrane"/>
    <property type="evidence" value="ECO:0007669"/>
    <property type="project" value="UniProtKB-SubCell"/>
</dbReference>
<keyword evidence="6 7" id="KW-0066">ATP synthesis</keyword>
<dbReference type="InterPro" id="IPR000711">
    <property type="entry name" value="ATPase_OSCP/dsu"/>
</dbReference>
<evidence type="ECO:0000256" key="1">
    <source>
        <dbReference type="ARBA" id="ARBA00004370"/>
    </source>
</evidence>
<keyword evidence="3 7" id="KW-0375">Hydrogen ion transport</keyword>
<comment type="function">
    <text evidence="7">F(1)F(0) ATP synthase produces ATP from ADP in the presence of a proton or sodium gradient. F-type ATPases consist of two structural domains, F(1) containing the extramembraneous catalytic core and F(0) containing the membrane proton channel, linked together by a central stalk and a peripheral stalk. During catalysis, ATP synthesis in the catalytic domain of F(1) is coupled via a rotary mechanism of the central stalk subunits to proton translocation.</text>
</comment>
<keyword evidence="9" id="KW-1185">Reference proteome</keyword>
<sequence length="187" mass="20488">MPNPRLAARYAKSLLDLSVEQNSLEAVYNDMLLLQSLIKGNSDFASLLRSPVIAADKKDKILAAITEGRVTPLTAAFNKLLVAKGRESSLPEIAVAFISQYKQLKNIHTVKLTTAAPVSDVVKSAIVDRIKATTDMQLIELETVVDDRLIGGFTLQVGDKLVDASIATDLKSIARQFENNDFLYKLQ</sequence>
<evidence type="ECO:0000256" key="7">
    <source>
        <dbReference type="HAMAP-Rule" id="MF_01416"/>
    </source>
</evidence>
<dbReference type="RefSeq" id="WP_073048568.1">
    <property type="nucleotide sequence ID" value="NZ_FQUO01000027.1"/>
</dbReference>
<dbReference type="NCBIfam" id="TIGR01145">
    <property type="entry name" value="ATP_synt_delta"/>
    <property type="match status" value="1"/>
</dbReference>
<dbReference type="Pfam" id="PF00213">
    <property type="entry name" value="OSCP"/>
    <property type="match status" value="1"/>
</dbReference>
<keyword evidence="7" id="KW-1003">Cell membrane</keyword>
<keyword evidence="5 7" id="KW-0472">Membrane</keyword>
<keyword evidence="4 7" id="KW-0406">Ion transport</keyword>
<gene>
    <name evidence="7" type="primary">atpH</name>
    <name evidence="8" type="ORF">SAMN05444008_1278</name>
</gene>
<dbReference type="GO" id="GO:0046933">
    <property type="term" value="F:proton-transporting ATP synthase activity, rotational mechanism"/>
    <property type="evidence" value="ECO:0007669"/>
    <property type="project" value="UniProtKB-UniRule"/>
</dbReference>
<proteinExistence type="inferred from homology"/>
<keyword evidence="2 7" id="KW-0813">Transport</keyword>
<comment type="function">
    <text evidence="7">This protein is part of the stalk that links CF(0) to CF(1). It either transmits conformational changes from CF(0) to CF(1) or is implicated in proton conduction.</text>
</comment>
<evidence type="ECO:0000256" key="4">
    <source>
        <dbReference type="ARBA" id="ARBA00023065"/>
    </source>
</evidence>
<protein>
    <recommendedName>
        <fullName evidence="7">ATP synthase subunit delta</fullName>
    </recommendedName>
    <alternativeName>
        <fullName evidence="7">ATP synthase F(1) sector subunit delta</fullName>
    </alternativeName>
    <alternativeName>
        <fullName evidence="7">F-type ATPase subunit delta</fullName>
        <shortName evidence="7">F-ATPase subunit delta</shortName>
    </alternativeName>
</protein>
<organism evidence="8 9">
    <name type="scientific">Cnuella takakiae</name>
    <dbReference type="NCBI Taxonomy" id="1302690"/>
    <lineage>
        <taxon>Bacteria</taxon>
        <taxon>Pseudomonadati</taxon>
        <taxon>Bacteroidota</taxon>
        <taxon>Chitinophagia</taxon>
        <taxon>Chitinophagales</taxon>
        <taxon>Chitinophagaceae</taxon>
        <taxon>Cnuella</taxon>
    </lineage>
</organism>
<dbReference type="SUPFAM" id="SSF47928">
    <property type="entry name" value="N-terminal domain of the delta subunit of the F1F0-ATP synthase"/>
    <property type="match status" value="1"/>
</dbReference>
<dbReference type="PRINTS" id="PR00125">
    <property type="entry name" value="ATPASEDELTA"/>
</dbReference>
<name>A0A1M5J2H6_9BACT</name>
<evidence type="ECO:0000256" key="5">
    <source>
        <dbReference type="ARBA" id="ARBA00023136"/>
    </source>
</evidence>
<dbReference type="EMBL" id="FQUO01000027">
    <property type="protein sequence ID" value="SHG34233.1"/>
    <property type="molecule type" value="Genomic_DNA"/>
</dbReference>
<dbReference type="HAMAP" id="MF_01416">
    <property type="entry name" value="ATP_synth_delta_bact"/>
    <property type="match status" value="1"/>
</dbReference>
<dbReference type="PROSITE" id="PS00389">
    <property type="entry name" value="ATPASE_DELTA"/>
    <property type="match status" value="1"/>
</dbReference>
<dbReference type="Gene3D" id="1.10.520.20">
    <property type="entry name" value="N-terminal domain of the delta subunit of the F1F0-ATP synthase"/>
    <property type="match status" value="1"/>
</dbReference>
<dbReference type="AlphaFoldDB" id="A0A1M5J2H6"/>
<evidence type="ECO:0000313" key="9">
    <source>
        <dbReference type="Proteomes" id="UP000184368"/>
    </source>
</evidence>
<dbReference type="PANTHER" id="PTHR11910">
    <property type="entry name" value="ATP SYNTHASE DELTA CHAIN"/>
    <property type="match status" value="1"/>
</dbReference>
<evidence type="ECO:0000256" key="6">
    <source>
        <dbReference type="ARBA" id="ARBA00023310"/>
    </source>
</evidence>
<dbReference type="OrthoDB" id="9802471at2"/>
<dbReference type="Proteomes" id="UP000184368">
    <property type="component" value="Unassembled WGS sequence"/>
</dbReference>
<reference evidence="8 9" key="1">
    <citation type="submission" date="2016-11" db="EMBL/GenBank/DDBJ databases">
        <authorList>
            <person name="Jaros S."/>
            <person name="Januszkiewicz K."/>
            <person name="Wedrychowicz H."/>
        </authorList>
    </citation>
    <scope>NUCLEOTIDE SEQUENCE [LARGE SCALE GENOMIC DNA]</scope>
    <source>
        <strain evidence="8 9">DSM 26897</strain>
    </source>
</reference>
<evidence type="ECO:0000313" key="8">
    <source>
        <dbReference type="EMBL" id="SHG34233.1"/>
    </source>
</evidence>
<comment type="similarity">
    <text evidence="7">Belongs to the ATPase delta chain family.</text>
</comment>
<dbReference type="GO" id="GO:0045259">
    <property type="term" value="C:proton-transporting ATP synthase complex"/>
    <property type="evidence" value="ECO:0007669"/>
    <property type="project" value="UniProtKB-KW"/>
</dbReference>
<accession>A0A1M5J2H6</accession>
<keyword evidence="7" id="KW-0139">CF(1)</keyword>
<evidence type="ECO:0000256" key="3">
    <source>
        <dbReference type="ARBA" id="ARBA00022781"/>
    </source>
</evidence>
<comment type="subcellular location">
    <subcellularLocation>
        <location evidence="7">Cell membrane</location>
        <topology evidence="7">Peripheral membrane protein</topology>
    </subcellularLocation>
    <subcellularLocation>
        <location evidence="1">Membrane</location>
    </subcellularLocation>
</comment>
<evidence type="ECO:0000256" key="2">
    <source>
        <dbReference type="ARBA" id="ARBA00022448"/>
    </source>
</evidence>
<dbReference type="InterPro" id="IPR020781">
    <property type="entry name" value="ATPase_OSCP/d_CS"/>
</dbReference>
<dbReference type="STRING" id="1302690.BUE76_05085"/>
<dbReference type="InterPro" id="IPR026015">
    <property type="entry name" value="ATP_synth_OSCP/delta_N_sf"/>
</dbReference>